<reference evidence="2" key="1">
    <citation type="journal article" date="2020" name="Nature">
        <title>Giant virus diversity and host interactions through global metagenomics.</title>
        <authorList>
            <person name="Schulz F."/>
            <person name="Roux S."/>
            <person name="Paez-Espino D."/>
            <person name="Jungbluth S."/>
            <person name="Walsh D.A."/>
            <person name="Denef V.J."/>
            <person name="McMahon K.D."/>
            <person name="Konstantinidis K.T."/>
            <person name="Eloe-Fadrosh E.A."/>
            <person name="Kyrpides N.C."/>
            <person name="Woyke T."/>
        </authorList>
    </citation>
    <scope>NUCLEOTIDE SEQUENCE</scope>
    <source>
        <strain evidence="2">GVMAG-M-3300023174-131</strain>
    </source>
</reference>
<dbReference type="SUPFAM" id="SSF89009">
    <property type="entry name" value="GAT-like domain"/>
    <property type="match status" value="1"/>
</dbReference>
<feature type="compositionally biased region" description="Polar residues" evidence="1">
    <location>
        <begin position="284"/>
        <end position="293"/>
    </location>
</feature>
<sequence>MKLERLEKYKRGNFVLTDKHIYIQNKLVKIRDHIIKRKLFGLTGGADTTIKSAKQGAKDYLEEKFDNYNVMDEKQINDEKIFDNYNELEQTLKQQMQKSGQLLIKDGDDALKDLLKADEELINEFKKFNELAGSSYEGIPNAIGVKRELLKIQKSLFNLQVKLIFSQLRKVKSVDVAPLFATISKKIEAMNEFIEAQEKALEAPENDNQQDNPPISKSIPEQVVKQTMMSRASNAASTAASNFTSTFTGSKKKDSSTTTPEPAPRRTLSELGKDFSPTPRVEQKTTVESTPEPTQIKELTGQQFLDKINSLTFNKNSEEKEDLEKILSENQDLRNYISKNNLDIDNPLELGSAQRLLKKKKLI</sequence>
<feature type="compositionally biased region" description="Basic and acidic residues" evidence="1">
    <location>
        <begin position="263"/>
        <end position="273"/>
    </location>
</feature>
<feature type="region of interest" description="Disordered" evidence="1">
    <location>
        <begin position="225"/>
        <end position="294"/>
    </location>
</feature>
<evidence type="ECO:0000256" key="1">
    <source>
        <dbReference type="SAM" id="MobiDB-lite"/>
    </source>
</evidence>
<protein>
    <submittedName>
        <fullName evidence="2">Uncharacterized protein</fullName>
    </submittedName>
</protein>
<accession>A0A6C0D933</accession>
<evidence type="ECO:0000313" key="2">
    <source>
        <dbReference type="EMBL" id="QHT13318.1"/>
    </source>
</evidence>
<organism evidence="2">
    <name type="scientific">viral metagenome</name>
    <dbReference type="NCBI Taxonomy" id="1070528"/>
    <lineage>
        <taxon>unclassified sequences</taxon>
        <taxon>metagenomes</taxon>
        <taxon>organismal metagenomes</taxon>
    </lineage>
</organism>
<dbReference type="EMBL" id="MN739565">
    <property type="protein sequence ID" value="QHT13318.1"/>
    <property type="molecule type" value="Genomic_DNA"/>
</dbReference>
<feature type="compositionally biased region" description="Low complexity" evidence="1">
    <location>
        <begin position="227"/>
        <end position="249"/>
    </location>
</feature>
<dbReference type="AlphaFoldDB" id="A0A6C0D933"/>
<name>A0A6C0D933_9ZZZZ</name>
<proteinExistence type="predicted"/>